<proteinExistence type="predicted"/>
<dbReference type="EMBL" id="NMUH01000151">
    <property type="protein sequence ID" value="MQL73047.1"/>
    <property type="molecule type" value="Genomic_DNA"/>
</dbReference>
<protein>
    <submittedName>
        <fullName evidence="1">Uncharacterized protein</fullName>
    </submittedName>
</protein>
<accession>A0A843TSW0</accession>
<sequence>MAYVLNLQVYTAFVIDGVDTPIDGIKGIDLDIVPTHSEGPHSLLGLCIPMIPVLQRYHHARKPRAFQKKGI</sequence>
<gene>
    <name evidence="1" type="ORF">Taro_005402</name>
</gene>
<dbReference type="AlphaFoldDB" id="A0A843TSW0"/>
<evidence type="ECO:0000313" key="1">
    <source>
        <dbReference type="EMBL" id="MQL73047.1"/>
    </source>
</evidence>
<keyword evidence="2" id="KW-1185">Reference proteome</keyword>
<evidence type="ECO:0000313" key="2">
    <source>
        <dbReference type="Proteomes" id="UP000652761"/>
    </source>
</evidence>
<name>A0A843TSW0_COLES</name>
<organism evidence="1 2">
    <name type="scientific">Colocasia esculenta</name>
    <name type="common">Wild taro</name>
    <name type="synonym">Arum esculentum</name>
    <dbReference type="NCBI Taxonomy" id="4460"/>
    <lineage>
        <taxon>Eukaryota</taxon>
        <taxon>Viridiplantae</taxon>
        <taxon>Streptophyta</taxon>
        <taxon>Embryophyta</taxon>
        <taxon>Tracheophyta</taxon>
        <taxon>Spermatophyta</taxon>
        <taxon>Magnoliopsida</taxon>
        <taxon>Liliopsida</taxon>
        <taxon>Araceae</taxon>
        <taxon>Aroideae</taxon>
        <taxon>Colocasieae</taxon>
        <taxon>Colocasia</taxon>
    </lineage>
</organism>
<comment type="caution">
    <text evidence="1">The sequence shown here is derived from an EMBL/GenBank/DDBJ whole genome shotgun (WGS) entry which is preliminary data.</text>
</comment>
<dbReference type="Proteomes" id="UP000652761">
    <property type="component" value="Unassembled WGS sequence"/>
</dbReference>
<reference evidence="1" key="1">
    <citation type="submission" date="2017-07" db="EMBL/GenBank/DDBJ databases">
        <title>Taro Niue Genome Assembly and Annotation.</title>
        <authorList>
            <person name="Atibalentja N."/>
            <person name="Keating K."/>
            <person name="Fields C.J."/>
        </authorList>
    </citation>
    <scope>NUCLEOTIDE SEQUENCE</scope>
    <source>
        <strain evidence="1">Niue_2</strain>
        <tissue evidence="1">Leaf</tissue>
    </source>
</reference>